<dbReference type="RefSeq" id="WP_093043290.1">
    <property type="nucleotide sequence ID" value="NZ_FNQR01000003.1"/>
</dbReference>
<dbReference type="Proteomes" id="UP000198584">
    <property type="component" value="Unassembled WGS sequence"/>
</dbReference>
<dbReference type="EMBL" id="FNQR01000003">
    <property type="protein sequence ID" value="SEA25411.1"/>
    <property type="molecule type" value="Genomic_DNA"/>
</dbReference>
<keyword evidence="4" id="KW-1185">Reference proteome</keyword>
<dbReference type="STRING" id="571932.SAMN05421743_103313"/>
<keyword evidence="1" id="KW-0472">Membrane</keyword>
<gene>
    <name evidence="3" type="ORF">SAMN05421743_103313</name>
</gene>
<reference evidence="3 4" key="1">
    <citation type="submission" date="2016-10" db="EMBL/GenBank/DDBJ databases">
        <authorList>
            <person name="de Groot N.N."/>
        </authorList>
    </citation>
    <scope>NUCLEOTIDE SEQUENCE [LARGE SCALE GENOMIC DNA]</scope>
    <source>
        <strain evidence="3 4">CCM7597</strain>
    </source>
</reference>
<feature type="transmembrane region" description="Helical" evidence="1">
    <location>
        <begin position="230"/>
        <end position="248"/>
    </location>
</feature>
<keyword evidence="1" id="KW-1133">Transmembrane helix</keyword>
<keyword evidence="2" id="KW-0732">Signal</keyword>
<proteinExistence type="predicted"/>
<sequence length="254" mass="28741">MKKFSLFIAIMVLLTFSIQSNAAAYSYGDPSEEKIAQVYEKMVAKLNQSPPDFEEAEALFNTVKEEVDMHMGKEASELVLNSIEEEDKEATINNMQKLLGLNIARRLNAIENNFEEYDTSKKLLAKGFATYKALSPAIEEQDSELDAQIREQFDLALDALGNPGLFGVGEKESDKEQYLESKSFILEALKEPLNIEEFNAGHFTGSATAEENDNQSTNDKYTDFTEWKNWLPLIVLIGVIIAVVLYFLKRRKRS</sequence>
<protein>
    <recommendedName>
        <fullName evidence="5">Sporulation protein YpjB</fullName>
    </recommendedName>
</protein>
<name>A0A1H3ZPV1_9BACI</name>
<keyword evidence="1" id="KW-0812">Transmembrane</keyword>
<evidence type="ECO:0000313" key="3">
    <source>
        <dbReference type="EMBL" id="SEA25411.1"/>
    </source>
</evidence>
<feature type="chain" id="PRO_5038619292" description="Sporulation protein YpjB" evidence="2">
    <location>
        <begin position="23"/>
        <end position="254"/>
    </location>
</feature>
<dbReference type="AlphaFoldDB" id="A0A1H3ZPV1"/>
<evidence type="ECO:0000256" key="2">
    <source>
        <dbReference type="SAM" id="SignalP"/>
    </source>
</evidence>
<dbReference type="OrthoDB" id="2111742at2"/>
<evidence type="ECO:0000313" key="4">
    <source>
        <dbReference type="Proteomes" id="UP000198584"/>
    </source>
</evidence>
<accession>A0A1H3ZPV1</accession>
<feature type="signal peptide" evidence="2">
    <location>
        <begin position="1"/>
        <end position="22"/>
    </location>
</feature>
<organism evidence="3 4">
    <name type="scientific">Thalassobacillus cyri</name>
    <dbReference type="NCBI Taxonomy" id="571932"/>
    <lineage>
        <taxon>Bacteria</taxon>
        <taxon>Bacillati</taxon>
        <taxon>Bacillota</taxon>
        <taxon>Bacilli</taxon>
        <taxon>Bacillales</taxon>
        <taxon>Bacillaceae</taxon>
        <taxon>Thalassobacillus</taxon>
    </lineage>
</organism>
<evidence type="ECO:0008006" key="5">
    <source>
        <dbReference type="Google" id="ProtNLM"/>
    </source>
</evidence>
<evidence type="ECO:0000256" key="1">
    <source>
        <dbReference type="SAM" id="Phobius"/>
    </source>
</evidence>